<reference evidence="3" key="1">
    <citation type="journal article" date="2019" name="Curr. Biol.">
        <title>Genome Sequence of Striga asiatica Provides Insight into the Evolution of Plant Parasitism.</title>
        <authorList>
            <person name="Yoshida S."/>
            <person name="Kim S."/>
            <person name="Wafula E.K."/>
            <person name="Tanskanen J."/>
            <person name="Kim Y.M."/>
            <person name="Honaas L."/>
            <person name="Yang Z."/>
            <person name="Spallek T."/>
            <person name="Conn C.E."/>
            <person name="Ichihashi Y."/>
            <person name="Cheong K."/>
            <person name="Cui S."/>
            <person name="Der J.P."/>
            <person name="Gundlach H."/>
            <person name="Jiao Y."/>
            <person name="Hori C."/>
            <person name="Ishida J.K."/>
            <person name="Kasahara H."/>
            <person name="Kiba T."/>
            <person name="Kim M.S."/>
            <person name="Koo N."/>
            <person name="Laohavisit A."/>
            <person name="Lee Y.H."/>
            <person name="Lumba S."/>
            <person name="McCourt P."/>
            <person name="Mortimer J.C."/>
            <person name="Mutuku J.M."/>
            <person name="Nomura T."/>
            <person name="Sasaki-Sekimoto Y."/>
            <person name="Seto Y."/>
            <person name="Wang Y."/>
            <person name="Wakatake T."/>
            <person name="Sakakibara H."/>
            <person name="Demura T."/>
            <person name="Yamaguchi S."/>
            <person name="Yoneyama K."/>
            <person name="Manabe R.I."/>
            <person name="Nelson D.C."/>
            <person name="Schulman A.H."/>
            <person name="Timko M.P."/>
            <person name="dePamphilis C.W."/>
            <person name="Choi D."/>
            <person name="Shirasu K."/>
        </authorList>
    </citation>
    <scope>NUCLEOTIDE SEQUENCE [LARGE SCALE GENOMIC DNA]</scope>
    <source>
        <strain evidence="3">cv. UVA1</strain>
    </source>
</reference>
<evidence type="ECO:0000256" key="1">
    <source>
        <dbReference type="SAM" id="MobiDB-lite"/>
    </source>
</evidence>
<sequence>MCSLLSTAAPAPSWRRPFLCSPHPLRRSVISIDLTCPSWVSLLAALVTSFEGVRSAVACSGSPAFASSSPPSLGAETGRGRRRMRSLASHHQLLVKGVVTFALGQGCHSGGGCWSLVLGGGGAWVCSCVRLSAKVGASCSLSSSLSMTIVLGPRKLIGLKGRTSGSGLSEFSVVGFRGRLQIRLPGSS</sequence>
<proteinExistence type="predicted"/>
<feature type="region of interest" description="Disordered" evidence="1">
    <location>
        <begin position="61"/>
        <end position="81"/>
    </location>
</feature>
<feature type="compositionally biased region" description="Low complexity" evidence="1">
    <location>
        <begin position="61"/>
        <end position="72"/>
    </location>
</feature>
<dbReference type="EMBL" id="BKCP01009403">
    <property type="protein sequence ID" value="GER50803.1"/>
    <property type="molecule type" value="Genomic_DNA"/>
</dbReference>
<dbReference type="Proteomes" id="UP000325081">
    <property type="component" value="Unassembled WGS sequence"/>
</dbReference>
<evidence type="ECO:0000313" key="2">
    <source>
        <dbReference type="EMBL" id="GER50803.1"/>
    </source>
</evidence>
<gene>
    <name evidence="2" type="ORF">STAS_28126</name>
</gene>
<protein>
    <submittedName>
        <fullName evidence="2">Armadillo/beta-catenin-like repeat</fullName>
    </submittedName>
</protein>
<dbReference type="AlphaFoldDB" id="A0A5A7QZF2"/>
<name>A0A5A7QZF2_STRAF</name>
<evidence type="ECO:0000313" key="3">
    <source>
        <dbReference type="Proteomes" id="UP000325081"/>
    </source>
</evidence>
<comment type="caution">
    <text evidence="2">The sequence shown here is derived from an EMBL/GenBank/DDBJ whole genome shotgun (WGS) entry which is preliminary data.</text>
</comment>
<accession>A0A5A7QZF2</accession>
<organism evidence="2 3">
    <name type="scientific">Striga asiatica</name>
    <name type="common">Asiatic witchweed</name>
    <name type="synonym">Buchnera asiatica</name>
    <dbReference type="NCBI Taxonomy" id="4170"/>
    <lineage>
        <taxon>Eukaryota</taxon>
        <taxon>Viridiplantae</taxon>
        <taxon>Streptophyta</taxon>
        <taxon>Embryophyta</taxon>
        <taxon>Tracheophyta</taxon>
        <taxon>Spermatophyta</taxon>
        <taxon>Magnoliopsida</taxon>
        <taxon>eudicotyledons</taxon>
        <taxon>Gunneridae</taxon>
        <taxon>Pentapetalae</taxon>
        <taxon>asterids</taxon>
        <taxon>lamiids</taxon>
        <taxon>Lamiales</taxon>
        <taxon>Orobanchaceae</taxon>
        <taxon>Buchnereae</taxon>
        <taxon>Striga</taxon>
    </lineage>
</organism>
<keyword evidence="3" id="KW-1185">Reference proteome</keyword>